<accession>V6LKW1</accession>
<evidence type="ECO:0000313" key="4">
    <source>
        <dbReference type="EMBL" id="EST45003.1"/>
    </source>
</evidence>
<proteinExistence type="predicted"/>
<keyword evidence="1" id="KW-0479">Metal-binding</keyword>
<organism evidence="4">
    <name type="scientific">Spironucleus salmonicida</name>
    <dbReference type="NCBI Taxonomy" id="348837"/>
    <lineage>
        <taxon>Eukaryota</taxon>
        <taxon>Metamonada</taxon>
        <taxon>Diplomonadida</taxon>
        <taxon>Hexamitidae</taxon>
        <taxon>Hexamitinae</taxon>
        <taxon>Spironucleus</taxon>
    </lineage>
</organism>
<dbReference type="EMBL" id="KI546101">
    <property type="protein sequence ID" value="EST45003.1"/>
    <property type="molecule type" value="Genomic_DNA"/>
</dbReference>
<gene>
    <name evidence="4" type="ORF">SS50377_15022</name>
    <name evidence="5" type="ORF">SS50377_25455</name>
</gene>
<dbReference type="SUPFAM" id="SSF57850">
    <property type="entry name" value="RING/U-box"/>
    <property type="match status" value="1"/>
</dbReference>
<feature type="coiled-coil region" evidence="2">
    <location>
        <begin position="216"/>
        <end position="250"/>
    </location>
</feature>
<evidence type="ECO:0000313" key="5">
    <source>
        <dbReference type="EMBL" id="KAH0573335.1"/>
    </source>
</evidence>
<feature type="domain" description="RING-type" evidence="3">
    <location>
        <begin position="4"/>
        <end position="44"/>
    </location>
</feature>
<dbReference type="InterPro" id="IPR013083">
    <property type="entry name" value="Znf_RING/FYVE/PHD"/>
</dbReference>
<evidence type="ECO:0000256" key="2">
    <source>
        <dbReference type="SAM" id="Coils"/>
    </source>
</evidence>
<evidence type="ECO:0000256" key="1">
    <source>
        <dbReference type="PROSITE-ProRule" id="PRU00175"/>
    </source>
</evidence>
<dbReference type="Gene3D" id="3.30.40.10">
    <property type="entry name" value="Zinc/RING finger domain, C3HC4 (zinc finger)"/>
    <property type="match status" value="1"/>
</dbReference>
<keyword evidence="2" id="KW-0175">Coiled coil</keyword>
<dbReference type="VEuPathDB" id="GiardiaDB:SS50377_25455"/>
<protein>
    <submittedName>
        <fullName evidence="4">RING finger-containing protein</fullName>
    </submittedName>
</protein>
<evidence type="ECO:0000313" key="6">
    <source>
        <dbReference type="Proteomes" id="UP000018208"/>
    </source>
</evidence>
<keyword evidence="1" id="KW-0863">Zinc-finger</keyword>
<keyword evidence="6" id="KW-1185">Reference proteome</keyword>
<reference evidence="5" key="2">
    <citation type="submission" date="2020-12" db="EMBL/GenBank/DDBJ databases">
        <title>New Spironucleus salmonicida genome in near-complete chromosomes.</title>
        <authorList>
            <person name="Xu F."/>
            <person name="Kurt Z."/>
            <person name="Jimenez-Gonzalez A."/>
            <person name="Astvaldsson A."/>
            <person name="Andersson J.O."/>
            <person name="Svard S.G."/>
        </authorList>
    </citation>
    <scope>NUCLEOTIDE SEQUENCE</scope>
    <source>
        <strain evidence="5">ATCC 50377</strain>
    </source>
</reference>
<dbReference type="EMBL" id="AUWU02000005">
    <property type="protein sequence ID" value="KAH0573335.1"/>
    <property type="molecule type" value="Genomic_DNA"/>
</dbReference>
<sequence>METCPLCLDDIINDICLLDCHHQMHQKCYELLIASSQRTCPVCRALLPLQERAAKDMVAFLTTAIRDLFLEYTKNESLKISAIETELQTKETIYSIQKQKTHFRDKIICLRDAQELVYERITIAQKDLKLSQSGNMLSEAQDEHDKLILYLNKQSQSLRIQLQNTLKMSYYDQKMITRLKVHLSSNDLEMRTATRKMSQLKSKMQTSSQHYTNQTAFQIQEQLISLNQKIEQLEQLIERTQTEIDHLEDIECKLELRLEKVIKLRIQYLTKRRELYEDRFSCDDLIDDIHQVLNEKAILIQTLASNLQTSFSDHRASEFSHETRKFQLTASQYAEDKNDFNRILVFYKEEIQSWEFT</sequence>
<name>V6LKW1_9EUKA</name>
<dbReference type="Proteomes" id="UP000018208">
    <property type="component" value="Unassembled WGS sequence"/>
</dbReference>
<dbReference type="SMART" id="SM00184">
    <property type="entry name" value="RING"/>
    <property type="match status" value="1"/>
</dbReference>
<dbReference type="PROSITE" id="PS50089">
    <property type="entry name" value="ZF_RING_2"/>
    <property type="match status" value="1"/>
</dbReference>
<dbReference type="Pfam" id="PF13639">
    <property type="entry name" value="zf-RING_2"/>
    <property type="match status" value="1"/>
</dbReference>
<reference evidence="4 5" key="1">
    <citation type="journal article" date="2014" name="PLoS Genet.">
        <title>The Genome of Spironucleus salmonicida Highlights a Fish Pathogen Adapted to Fluctuating Environments.</title>
        <authorList>
            <person name="Xu F."/>
            <person name="Jerlstrom-Hultqvist J."/>
            <person name="Einarsson E."/>
            <person name="Astvaldsson A."/>
            <person name="Svard S.G."/>
            <person name="Andersson J.O."/>
        </authorList>
    </citation>
    <scope>NUCLEOTIDE SEQUENCE</scope>
    <source>
        <strain evidence="5">ATCC 50377</strain>
    </source>
</reference>
<dbReference type="InterPro" id="IPR001841">
    <property type="entry name" value="Znf_RING"/>
</dbReference>
<dbReference type="AlphaFoldDB" id="V6LKW1"/>
<evidence type="ECO:0000259" key="3">
    <source>
        <dbReference type="PROSITE" id="PS50089"/>
    </source>
</evidence>
<dbReference type="GO" id="GO:0008270">
    <property type="term" value="F:zinc ion binding"/>
    <property type="evidence" value="ECO:0007669"/>
    <property type="project" value="UniProtKB-KW"/>
</dbReference>
<keyword evidence="1" id="KW-0862">Zinc</keyword>